<accession>A0A0K2V888</accession>
<protein>
    <recommendedName>
        <fullName evidence="3">Transposase</fullName>
    </recommendedName>
</protein>
<proteinExistence type="predicted"/>
<dbReference type="AlphaFoldDB" id="A0A0K2V888"/>
<sequence>MTGGKAFKYHQKKFPFPLPALSTLSKWISKFKCGPEIQYKLLDILNKQMDELFQMDAHLSRLGVLSFDEMELKRSYDYSPSFDQVFDPNKKNSSGIDRGL</sequence>
<name>A0A0K2V888_LEPSM</name>
<feature type="region of interest" description="Disordered" evidence="1">
    <location>
        <begin position="79"/>
        <end position="100"/>
    </location>
</feature>
<dbReference type="EMBL" id="HACA01029397">
    <property type="protein sequence ID" value="CDW46758.1"/>
    <property type="molecule type" value="Transcribed_RNA"/>
</dbReference>
<reference evidence="2" key="1">
    <citation type="submission" date="2014-05" db="EMBL/GenBank/DDBJ databases">
        <authorList>
            <person name="Chronopoulou M."/>
        </authorList>
    </citation>
    <scope>NUCLEOTIDE SEQUENCE</scope>
    <source>
        <tissue evidence="2">Whole organism</tissue>
    </source>
</reference>
<evidence type="ECO:0008006" key="3">
    <source>
        <dbReference type="Google" id="ProtNLM"/>
    </source>
</evidence>
<evidence type="ECO:0000313" key="2">
    <source>
        <dbReference type="EMBL" id="CDW46758.1"/>
    </source>
</evidence>
<organism evidence="2">
    <name type="scientific">Lepeophtheirus salmonis</name>
    <name type="common">Salmon louse</name>
    <name type="synonym">Caligus salmonis</name>
    <dbReference type="NCBI Taxonomy" id="72036"/>
    <lineage>
        <taxon>Eukaryota</taxon>
        <taxon>Metazoa</taxon>
        <taxon>Ecdysozoa</taxon>
        <taxon>Arthropoda</taxon>
        <taxon>Crustacea</taxon>
        <taxon>Multicrustacea</taxon>
        <taxon>Hexanauplia</taxon>
        <taxon>Copepoda</taxon>
        <taxon>Siphonostomatoida</taxon>
        <taxon>Caligidae</taxon>
        <taxon>Lepeophtheirus</taxon>
    </lineage>
</organism>
<evidence type="ECO:0000256" key="1">
    <source>
        <dbReference type="SAM" id="MobiDB-lite"/>
    </source>
</evidence>
<feature type="compositionally biased region" description="Polar residues" evidence="1">
    <location>
        <begin position="91"/>
        <end position="100"/>
    </location>
</feature>
<gene>
    <name evidence="2" type="primary">Dwil\GK19129</name>
</gene>